<dbReference type="EMBL" id="JAMYWC010000006">
    <property type="protein sequence ID" value="MCP1174777.1"/>
    <property type="molecule type" value="Genomic_DNA"/>
</dbReference>
<keyword evidence="3" id="KW-1185">Reference proteome</keyword>
<gene>
    <name evidence="2" type="ORF">NKG59_20640</name>
</gene>
<evidence type="ECO:0000259" key="1">
    <source>
        <dbReference type="Pfam" id="PF19933"/>
    </source>
</evidence>
<dbReference type="SMART" id="SM00671">
    <property type="entry name" value="SEL1"/>
    <property type="match status" value="2"/>
</dbReference>
<evidence type="ECO:0000313" key="3">
    <source>
        <dbReference type="Proteomes" id="UP001162793"/>
    </source>
</evidence>
<dbReference type="InterPro" id="IPR045653">
    <property type="entry name" value="DUF6396"/>
</dbReference>
<dbReference type="InterPro" id="IPR050767">
    <property type="entry name" value="Sel1_AlgK"/>
</dbReference>
<dbReference type="Proteomes" id="UP001162793">
    <property type="component" value="Unassembled WGS sequence"/>
</dbReference>
<dbReference type="RefSeq" id="WP_253540984.1">
    <property type="nucleotide sequence ID" value="NZ_JAMYWC010000006.1"/>
</dbReference>
<sequence length="398" mass="44579">MPSLPDLKEVRANLAFTCTHEAEHLPPLDPDADQLFRYGRYLQKRDGPKDFDQIARYYRIAAAHGHYKANHNAQLLVSQGTASSPYAMREAIDWATQLVDQGIPAGYYDIGHYLKLGYGFKQNEEMALRYIRKAADLGNPDAQYYVGDLLAPFDMAPEIAQQMQRCAAEQGHAEAAVDLGFSLKGDKKYREAAEVFQLGVVAGNSLAAMKLENAFDAPPQSDELSYLALDRDSERVRRYKLIGQFLDKNELSNPKVPDIDRIVPLPPAKLPPWDGTFQWEKDQAKIPPQPSEALIERMAKEKNLDPATGLALPAAPKAALGTCANTGEQCPESGEWRAFHPTQGFAYRDSTRYFSKGGTLPYYMFERPRAFAMLDWLRGPELVTTAVQWRLVSYGEQA</sequence>
<reference evidence="3" key="1">
    <citation type="journal article" date="2023" name="Front. Microbiol.">
        <title>Ralstonia chuxiongensis sp. nov., Ralstonia mojiangensis sp. nov., and Ralstonia soli sp. nov., isolated from tobacco fields, are three novel species in the family Burkholderiaceae.</title>
        <authorList>
            <person name="Lu C.H."/>
            <person name="Zhang Y.Y."/>
            <person name="Jiang N."/>
            <person name="Chen W."/>
            <person name="Shao X."/>
            <person name="Zhao Z.M."/>
            <person name="Lu W.L."/>
            <person name="Hu X."/>
            <person name="Xi Y.X."/>
            <person name="Zou S.Y."/>
            <person name="Wei Q.J."/>
            <person name="Lin Z.L."/>
            <person name="Gong L."/>
            <person name="Gai X.T."/>
            <person name="Zhang L.Q."/>
            <person name="Li J.Y."/>
            <person name="Jin Y."/>
            <person name="Xia Z.Y."/>
        </authorList>
    </citation>
    <scope>NUCLEOTIDE SEQUENCE [LARGE SCALE GENOMIC DNA]</scope>
    <source>
        <strain evidence="3">21YRMH01-3</strain>
    </source>
</reference>
<dbReference type="InterPro" id="IPR011990">
    <property type="entry name" value="TPR-like_helical_dom_sf"/>
</dbReference>
<protein>
    <submittedName>
        <fullName evidence="2">Sel1 repeat family protein</fullName>
    </submittedName>
</protein>
<feature type="domain" description="DUF6396" evidence="1">
    <location>
        <begin position="207"/>
        <end position="311"/>
    </location>
</feature>
<dbReference type="InterPro" id="IPR006597">
    <property type="entry name" value="Sel1-like"/>
</dbReference>
<dbReference type="Gene3D" id="1.25.40.10">
    <property type="entry name" value="Tetratricopeptide repeat domain"/>
    <property type="match status" value="1"/>
</dbReference>
<dbReference type="AlphaFoldDB" id="A0AA41WYJ5"/>
<evidence type="ECO:0000313" key="2">
    <source>
        <dbReference type="EMBL" id="MCP1174777.1"/>
    </source>
</evidence>
<dbReference type="PANTHER" id="PTHR11102">
    <property type="entry name" value="SEL-1-LIKE PROTEIN"/>
    <property type="match status" value="1"/>
</dbReference>
<name>A0AA41WYJ5_9RALS</name>
<proteinExistence type="predicted"/>
<accession>A0AA41WYJ5</accession>
<comment type="caution">
    <text evidence="2">The sequence shown here is derived from an EMBL/GenBank/DDBJ whole genome shotgun (WGS) entry which is preliminary data.</text>
</comment>
<organism evidence="2 3">
    <name type="scientific">Ralstonia chuxiongensis</name>
    <dbReference type="NCBI Taxonomy" id="2957504"/>
    <lineage>
        <taxon>Bacteria</taxon>
        <taxon>Pseudomonadati</taxon>
        <taxon>Pseudomonadota</taxon>
        <taxon>Betaproteobacteria</taxon>
        <taxon>Burkholderiales</taxon>
        <taxon>Burkholderiaceae</taxon>
        <taxon>Ralstonia</taxon>
    </lineage>
</organism>
<dbReference type="SUPFAM" id="SSF81901">
    <property type="entry name" value="HCP-like"/>
    <property type="match status" value="1"/>
</dbReference>
<dbReference type="PANTHER" id="PTHR11102:SF160">
    <property type="entry name" value="ERAD-ASSOCIATED E3 UBIQUITIN-PROTEIN LIGASE COMPONENT HRD3"/>
    <property type="match status" value="1"/>
</dbReference>
<dbReference type="Pfam" id="PF19933">
    <property type="entry name" value="DUF6396"/>
    <property type="match status" value="1"/>
</dbReference>